<sequence>MADPEFQSLDCELKNKIIAELTYEKAPFAPLKTKRKDAHSLILCSRRAKRQHEAPSYKKRTDNTLPCEYYDIITFWRLHLNTTDHVLAAQHADWLTFRRWHRRHGQPTDPALAQTQTQAQARLKMWDEFRAYHERQYETIVRRRDKARVSQTQFLQMQPGKSAQHQMGMYSKFFAWMEQQREDMAEAAQVEAAARAMLTMTKP</sequence>
<proteinExistence type="predicted"/>
<evidence type="ECO:0000313" key="1">
    <source>
        <dbReference type="EMBL" id="KAL3965068.1"/>
    </source>
</evidence>
<name>A0ACC4E9P7_PURLI</name>
<organism evidence="1 2">
    <name type="scientific">Purpureocillium lilacinum</name>
    <name type="common">Paecilomyces lilacinus</name>
    <dbReference type="NCBI Taxonomy" id="33203"/>
    <lineage>
        <taxon>Eukaryota</taxon>
        <taxon>Fungi</taxon>
        <taxon>Dikarya</taxon>
        <taxon>Ascomycota</taxon>
        <taxon>Pezizomycotina</taxon>
        <taxon>Sordariomycetes</taxon>
        <taxon>Hypocreomycetidae</taxon>
        <taxon>Hypocreales</taxon>
        <taxon>Ophiocordycipitaceae</taxon>
        <taxon>Purpureocillium</taxon>
    </lineage>
</organism>
<gene>
    <name evidence="1" type="ORF">ACCO45_002072</name>
</gene>
<protein>
    <submittedName>
        <fullName evidence="1">Uncharacterized protein</fullName>
    </submittedName>
</protein>
<comment type="caution">
    <text evidence="1">The sequence shown here is derived from an EMBL/GenBank/DDBJ whole genome shotgun (WGS) entry which is preliminary data.</text>
</comment>
<keyword evidence="2" id="KW-1185">Reference proteome</keyword>
<dbReference type="Proteomes" id="UP001638806">
    <property type="component" value="Unassembled WGS sequence"/>
</dbReference>
<dbReference type="EMBL" id="JBGNUJ010000002">
    <property type="protein sequence ID" value="KAL3965068.1"/>
    <property type="molecule type" value="Genomic_DNA"/>
</dbReference>
<reference evidence="1" key="1">
    <citation type="submission" date="2024-12" db="EMBL/GenBank/DDBJ databases">
        <title>Comparative genomics and development of molecular markers within Purpureocillium lilacinum and among Purpureocillium species.</title>
        <authorList>
            <person name="Yeh Z.-Y."/>
            <person name="Ni N.-T."/>
            <person name="Lo P.-H."/>
            <person name="Mushyakhwo K."/>
            <person name="Lin C.-F."/>
            <person name="Nai Y.-S."/>
        </authorList>
    </citation>
    <scope>NUCLEOTIDE SEQUENCE</scope>
    <source>
        <strain evidence="1">NCHU-NPUST-175</strain>
    </source>
</reference>
<evidence type="ECO:0000313" key="2">
    <source>
        <dbReference type="Proteomes" id="UP001638806"/>
    </source>
</evidence>
<accession>A0ACC4E9P7</accession>